<feature type="region of interest" description="Disordered" evidence="1">
    <location>
        <begin position="22"/>
        <end position="50"/>
    </location>
</feature>
<gene>
    <name evidence="4" type="ORF">PQ455_08090</name>
</gene>
<evidence type="ECO:0000259" key="3">
    <source>
        <dbReference type="SMART" id="SM00245"/>
    </source>
</evidence>
<dbReference type="CDD" id="cd07561">
    <property type="entry name" value="Peptidase_S41_CPP_like"/>
    <property type="match status" value="1"/>
</dbReference>
<evidence type="ECO:0000313" key="4">
    <source>
        <dbReference type="EMBL" id="WCT75164.1"/>
    </source>
</evidence>
<evidence type="ECO:0000256" key="1">
    <source>
        <dbReference type="SAM" id="MobiDB-lite"/>
    </source>
</evidence>
<dbReference type="InterPro" id="IPR036034">
    <property type="entry name" value="PDZ_sf"/>
</dbReference>
<organism evidence="4 5">
    <name type="scientific">Sphingomonas naphthae</name>
    <dbReference type="NCBI Taxonomy" id="1813468"/>
    <lineage>
        <taxon>Bacteria</taxon>
        <taxon>Pseudomonadati</taxon>
        <taxon>Pseudomonadota</taxon>
        <taxon>Alphaproteobacteria</taxon>
        <taxon>Sphingomonadales</taxon>
        <taxon>Sphingomonadaceae</taxon>
        <taxon>Sphingomonas</taxon>
    </lineage>
</organism>
<feature type="domain" description="Tail specific protease" evidence="3">
    <location>
        <begin position="207"/>
        <end position="413"/>
    </location>
</feature>
<dbReference type="Pfam" id="PF03572">
    <property type="entry name" value="Peptidase_S41"/>
    <property type="match status" value="1"/>
</dbReference>
<dbReference type="SUPFAM" id="SSF52096">
    <property type="entry name" value="ClpP/crotonase"/>
    <property type="match status" value="1"/>
</dbReference>
<sequence length="485" mass="51118">MKRALTSVLCLAVLLSGCGGGGSGGTTATPTPTATTPTPTPTPTPTASTGCTLRERQDWAAAQLREWYLFPETLPSVLDPAAYASVDDYIDALTATARAQGKDRYFTYLTSIAEENAYNNSGDTAGFGFRIGVDSTQTRVYITETFEGAPALAAGIDRGAEILGIGTTPSTIRTINQIAREDNGSLTNALGPDTVGTTRTFQISQGGTNRAYTISKANFLISPVSSRYGSQIIDYNGGRYGYINLRTFIRTADDQMRTAFASFRAAGITNVVVDLRYNGGGLITTAQLMGDLLGGNRSTSDVFNYITFRPEKSVENQTRFFAPQPQSISPMRISFIGLSGTASASELVINAFIPFLGNRAALVGANTYGKPVGQIALDRPACDDRLRVVALATENGQHQGTYYSGLASKVGAFCAAGDTYAAQLGSTQDSLTNAALSFAAGLRTCPAGTGGTDGISTRALARSEDITPLRPDHPSVAQRDIPGLF</sequence>
<dbReference type="SMART" id="SM00245">
    <property type="entry name" value="TSPc"/>
    <property type="match status" value="1"/>
</dbReference>
<dbReference type="Gene3D" id="3.30.750.170">
    <property type="match status" value="1"/>
</dbReference>
<dbReference type="Gene3D" id="3.90.226.10">
    <property type="entry name" value="2-enoyl-CoA Hydratase, Chain A, domain 1"/>
    <property type="match status" value="1"/>
</dbReference>
<dbReference type="Gene3D" id="2.30.42.10">
    <property type="match status" value="1"/>
</dbReference>
<proteinExistence type="predicted"/>
<reference evidence="4 5" key="1">
    <citation type="submission" date="2023-02" db="EMBL/GenBank/DDBJ databases">
        <title>Genome sequence of Sphingomonas naphthae.</title>
        <authorList>
            <person name="Kim S."/>
            <person name="Heo J."/>
            <person name="Kwon S.-W."/>
        </authorList>
    </citation>
    <scope>NUCLEOTIDE SEQUENCE [LARGE SCALE GENOMIC DNA]</scope>
    <source>
        <strain evidence="4 5">KACC 18716</strain>
    </source>
</reference>
<feature type="chain" id="PRO_5046094295" evidence="2">
    <location>
        <begin position="29"/>
        <end position="485"/>
    </location>
</feature>
<dbReference type="PANTHER" id="PTHR32060">
    <property type="entry name" value="TAIL-SPECIFIC PROTEASE"/>
    <property type="match status" value="1"/>
</dbReference>
<keyword evidence="5" id="KW-1185">Reference proteome</keyword>
<dbReference type="RefSeq" id="WP_273690768.1">
    <property type="nucleotide sequence ID" value="NZ_CP117411.1"/>
</dbReference>
<dbReference type="PROSITE" id="PS51257">
    <property type="entry name" value="PROKAR_LIPOPROTEIN"/>
    <property type="match status" value="1"/>
</dbReference>
<feature type="signal peptide" evidence="2">
    <location>
        <begin position="1"/>
        <end position="28"/>
    </location>
</feature>
<dbReference type="PANTHER" id="PTHR32060:SF30">
    <property type="entry name" value="CARBOXY-TERMINAL PROCESSING PROTEASE CTPA"/>
    <property type="match status" value="1"/>
</dbReference>
<dbReference type="Proteomes" id="UP001220395">
    <property type="component" value="Chromosome"/>
</dbReference>
<feature type="compositionally biased region" description="Low complexity" evidence="1">
    <location>
        <begin position="26"/>
        <end position="37"/>
    </location>
</feature>
<keyword evidence="2" id="KW-0732">Signal</keyword>
<dbReference type="InterPro" id="IPR005151">
    <property type="entry name" value="Tail-specific_protease"/>
</dbReference>
<evidence type="ECO:0000256" key="2">
    <source>
        <dbReference type="SAM" id="SignalP"/>
    </source>
</evidence>
<evidence type="ECO:0000313" key="5">
    <source>
        <dbReference type="Proteomes" id="UP001220395"/>
    </source>
</evidence>
<dbReference type="InterPro" id="IPR029045">
    <property type="entry name" value="ClpP/crotonase-like_dom_sf"/>
</dbReference>
<name>A0ABY7TSF7_9SPHN</name>
<accession>A0ABY7TSF7</accession>
<protein>
    <submittedName>
        <fullName evidence="4">S41 family peptidase</fullName>
    </submittedName>
</protein>
<dbReference type="EMBL" id="CP117411">
    <property type="protein sequence ID" value="WCT75164.1"/>
    <property type="molecule type" value="Genomic_DNA"/>
</dbReference>